<keyword evidence="3" id="KW-1185">Reference proteome</keyword>
<proteinExistence type="predicted"/>
<dbReference type="Proteomes" id="UP001201262">
    <property type="component" value="Unassembled WGS sequence"/>
</dbReference>
<dbReference type="GeneID" id="70245531"/>
<protein>
    <submittedName>
        <fullName evidence="2">Uncharacterized protein</fullName>
    </submittedName>
</protein>
<gene>
    <name evidence="2" type="ORF">BGW36DRAFT_370373</name>
</gene>
<accession>A0AAD4KYR6</accession>
<feature type="transmembrane region" description="Helical" evidence="1">
    <location>
        <begin position="20"/>
        <end position="38"/>
    </location>
</feature>
<evidence type="ECO:0000256" key="1">
    <source>
        <dbReference type="SAM" id="Phobius"/>
    </source>
</evidence>
<name>A0AAD4KYR6_9EURO</name>
<dbReference type="EMBL" id="JAJTJA010000002">
    <property type="protein sequence ID" value="KAH8704006.1"/>
    <property type="molecule type" value="Genomic_DNA"/>
</dbReference>
<organism evidence="2 3">
    <name type="scientific">Talaromyces proteolyticus</name>
    <dbReference type="NCBI Taxonomy" id="1131652"/>
    <lineage>
        <taxon>Eukaryota</taxon>
        <taxon>Fungi</taxon>
        <taxon>Dikarya</taxon>
        <taxon>Ascomycota</taxon>
        <taxon>Pezizomycotina</taxon>
        <taxon>Eurotiomycetes</taxon>
        <taxon>Eurotiomycetidae</taxon>
        <taxon>Eurotiales</taxon>
        <taxon>Trichocomaceae</taxon>
        <taxon>Talaromyces</taxon>
        <taxon>Talaromyces sect. Bacilispori</taxon>
    </lineage>
</organism>
<keyword evidence="1" id="KW-0812">Transmembrane</keyword>
<keyword evidence="1" id="KW-1133">Transmembrane helix</keyword>
<keyword evidence="1" id="KW-0472">Membrane</keyword>
<evidence type="ECO:0000313" key="3">
    <source>
        <dbReference type="Proteomes" id="UP001201262"/>
    </source>
</evidence>
<sequence>MGTFSLRIRKNKSSLTLWRYLLWRSIAILELLFTILSISHRDLVIRRLIAGCFKDSSCPVNRSWSSSDATVQRFLMFRSFIALCLYRQWGEMHPQPCVGENRKWRYTVS</sequence>
<dbReference type="AlphaFoldDB" id="A0AAD4KYR6"/>
<comment type="caution">
    <text evidence="2">The sequence shown here is derived from an EMBL/GenBank/DDBJ whole genome shotgun (WGS) entry which is preliminary data.</text>
</comment>
<evidence type="ECO:0000313" key="2">
    <source>
        <dbReference type="EMBL" id="KAH8704006.1"/>
    </source>
</evidence>
<dbReference type="RefSeq" id="XP_046077024.1">
    <property type="nucleotide sequence ID" value="XM_046215244.1"/>
</dbReference>
<reference evidence="2" key="1">
    <citation type="submission" date="2021-12" db="EMBL/GenBank/DDBJ databases">
        <title>Convergent genome expansion in fungi linked to evolution of root-endophyte symbiosis.</title>
        <authorList>
            <consortium name="DOE Joint Genome Institute"/>
            <person name="Ke Y.-H."/>
            <person name="Bonito G."/>
            <person name="Liao H.-L."/>
            <person name="Looney B."/>
            <person name="Rojas-Flechas A."/>
            <person name="Nash J."/>
            <person name="Hameed K."/>
            <person name="Schadt C."/>
            <person name="Martin F."/>
            <person name="Crous P.W."/>
            <person name="Miettinen O."/>
            <person name="Magnuson J.K."/>
            <person name="Labbe J."/>
            <person name="Jacobson D."/>
            <person name="Doktycz M.J."/>
            <person name="Veneault-Fourrey C."/>
            <person name="Kuo A."/>
            <person name="Mondo S."/>
            <person name="Calhoun S."/>
            <person name="Riley R."/>
            <person name="Ohm R."/>
            <person name="LaButti K."/>
            <person name="Andreopoulos B."/>
            <person name="Pangilinan J."/>
            <person name="Nolan M."/>
            <person name="Tritt A."/>
            <person name="Clum A."/>
            <person name="Lipzen A."/>
            <person name="Daum C."/>
            <person name="Barry K."/>
            <person name="Grigoriev I.V."/>
            <person name="Vilgalys R."/>
        </authorList>
    </citation>
    <scope>NUCLEOTIDE SEQUENCE</scope>
    <source>
        <strain evidence="2">PMI_201</strain>
    </source>
</reference>